<feature type="region of interest" description="Disordered" evidence="11">
    <location>
        <begin position="248"/>
        <end position="290"/>
    </location>
</feature>
<dbReference type="GO" id="GO:0008270">
    <property type="term" value="F:zinc ion binding"/>
    <property type="evidence" value="ECO:0007669"/>
    <property type="project" value="UniProtKB-KW"/>
</dbReference>
<evidence type="ECO:0000256" key="1">
    <source>
        <dbReference type="ARBA" id="ARBA00004123"/>
    </source>
</evidence>
<evidence type="ECO:0000256" key="11">
    <source>
        <dbReference type="SAM" id="MobiDB-lite"/>
    </source>
</evidence>
<feature type="compositionally biased region" description="Polar residues" evidence="11">
    <location>
        <begin position="185"/>
        <end position="203"/>
    </location>
</feature>
<feature type="domain" description="C2H2-type" evidence="12">
    <location>
        <begin position="431"/>
        <end position="458"/>
    </location>
</feature>
<feature type="region of interest" description="Disordered" evidence="11">
    <location>
        <begin position="98"/>
        <end position="138"/>
    </location>
</feature>
<feature type="domain" description="C2H2-type" evidence="12">
    <location>
        <begin position="319"/>
        <end position="346"/>
    </location>
</feature>
<dbReference type="SMART" id="SM00355">
    <property type="entry name" value="ZnF_C2H2"/>
    <property type="match status" value="9"/>
</dbReference>
<dbReference type="GO" id="GO:0032502">
    <property type="term" value="P:developmental process"/>
    <property type="evidence" value="ECO:0007669"/>
    <property type="project" value="UniProtKB-ARBA"/>
</dbReference>
<dbReference type="FunFam" id="3.30.160.60:FF:000875">
    <property type="entry name" value="zinc finger protein 236 isoform X7"/>
    <property type="match status" value="1"/>
</dbReference>
<feature type="domain" description="C2H2-type" evidence="12">
    <location>
        <begin position="487"/>
        <end position="515"/>
    </location>
</feature>
<protein>
    <recommendedName>
        <fullName evidence="12">C2H2-type domain-containing protein</fullName>
    </recommendedName>
</protein>
<evidence type="ECO:0000313" key="14">
    <source>
        <dbReference type="Proteomes" id="UP001374579"/>
    </source>
</evidence>
<dbReference type="FunFam" id="3.30.160.60:FF:002343">
    <property type="entry name" value="Zinc finger protein 33A"/>
    <property type="match status" value="2"/>
</dbReference>
<feature type="compositionally biased region" description="Basic residues" evidence="11">
    <location>
        <begin position="162"/>
        <end position="174"/>
    </location>
</feature>
<evidence type="ECO:0000256" key="4">
    <source>
        <dbReference type="ARBA" id="ARBA00022771"/>
    </source>
</evidence>
<name>A0AAN9G5G1_9CAEN</name>
<reference evidence="13 14" key="1">
    <citation type="submission" date="2024-02" db="EMBL/GenBank/DDBJ databases">
        <title>Chromosome-scale genome assembly of the rough periwinkle Littorina saxatilis.</title>
        <authorList>
            <person name="De Jode A."/>
            <person name="Faria R."/>
            <person name="Formenti G."/>
            <person name="Sims Y."/>
            <person name="Smith T.P."/>
            <person name="Tracey A."/>
            <person name="Wood J.M.D."/>
            <person name="Zagrodzka Z.B."/>
            <person name="Johannesson K."/>
            <person name="Butlin R.K."/>
            <person name="Leder E.H."/>
        </authorList>
    </citation>
    <scope>NUCLEOTIDE SEQUENCE [LARGE SCALE GENOMIC DNA]</scope>
    <source>
        <strain evidence="13">Snail1</strain>
        <tissue evidence="13">Muscle</tissue>
    </source>
</reference>
<organism evidence="13 14">
    <name type="scientific">Littorina saxatilis</name>
    <dbReference type="NCBI Taxonomy" id="31220"/>
    <lineage>
        <taxon>Eukaryota</taxon>
        <taxon>Metazoa</taxon>
        <taxon>Spiralia</taxon>
        <taxon>Lophotrochozoa</taxon>
        <taxon>Mollusca</taxon>
        <taxon>Gastropoda</taxon>
        <taxon>Caenogastropoda</taxon>
        <taxon>Littorinimorpha</taxon>
        <taxon>Littorinoidea</taxon>
        <taxon>Littorinidae</taxon>
        <taxon>Littorina</taxon>
    </lineage>
</organism>
<feature type="domain" description="C2H2-type" evidence="12">
    <location>
        <begin position="459"/>
        <end position="486"/>
    </location>
</feature>
<dbReference type="GO" id="GO:1990837">
    <property type="term" value="F:sequence-specific double-stranded DNA binding"/>
    <property type="evidence" value="ECO:0007669"/>
    <property type="project" value="UniProtKB-ARBA"/>
</dbReference>
<dbReference type="InterPro" id="IPR013087">
    <property type="entry name" value="Znf_C2H2_type"/>
</dbReference>
<evidence type="ECO:0000313" key="13">
    <source>
        <dbReference type="EMBL" id="KAK7096093.1"/>
    </source>
</evidence>
<dbReference type="GO" id="GO:0005634">
    <property type="term" value="C:nucleus"/>
    <property type="evidence" value="ECO:0007669"/>
    <property type="project" value="UniProtKB-SubCell"/>
</dbReference>
<keyword evidence="6" id="KW-0805">Transcription regulation</keyword>
<evidence type="ECO:0000256" key="2">
    <source>
        <dbReference type="ARBA" id="ARBA00022723"/>
    </source>
</evidence>
<dbReference type="InterPro" id="IPR036236">
    <property type="entry name" value="Znf_C2H2_sf"/>
</dbReference>
<keyword evidence="9" id="KW-0539">Nucleus</keyword>
<keyword evidence="4 10" id="KW-0863">Zinc-finger</keyword>
<evidence type="ECO:0000256" key="9">
    <source>
        <dbReference type="ARBA" id="ARBA00023242"/>
    </source>
</evidence>
<feature type="domain" description="C2H2-type" evidence="12">
    <location>
        <begin position="347"/>
        <end position="374"/>
    </location>
</feature>
<dbReference type="PANTHER" id="PTHR23234">
    <property type="entry name" value="ZNF44 PROTEIN"/>
    <property type="match status" value="1"/>
</dbReference>
<dbReference type="PROSITE" id="PS00028">
    <property type="entry name" value="ZINC_FINGER_C2H2_1"/>
    <property type="match status" value="9"/>
</dbReference>
<feature type="region of interest" description="Disordered" evidence="11">
    <location>
        <begin position="559"/>
        <end position="646"/>
    </location>
</feature>
<dbReference type="FunFam" id="3.30.160.60:FF:000303">
    <property type="entry name" value="Zinc finger protein 41"/>
    <property type="match status" value="1"/>
</dbReference>
<comment type="caution">
    <text evidence="13">The sequence shown here is derived from an EMBL/GenBank/DDBJ whole genome shotgun (WGS) entry which is preliminary data.</text>
</comment>
<dbReference type="Gene3D" id="3.30.160.60">
    <property type="entry name" value="Classic Zinc Finger"/>
    <property type="match status" value="8"/>
</dbReference>
<feature type="compositionally biased region" description="Polar residues" evidence="11">
    <location>
        <begin position="573"/>
        <end position="592"/>
    </location>
</feature>
<dbReference type="GO" id="GO:0010468">
    <property type="term" value="P:regulation of gene expression"/>
    <property type="evidence" value="ECO:0007669"/>
    <property type="project" value="UniProtKB-ARBA"/>
</dbReference>
<evidence type="ECO:0000256" key="3">
    <source>
        <dbReference type="ARBA" id="ARBA00022737"/>
    </source>
</evidence>
<dbReference type="FunFam" id="3.30.160.60:FF:000202">
    <property type="entry name" value="Zinc finger protein 574"/>
    <property type="match status" value="1"/>
</dbReference>
<keyword evidence="8" id="KW-0804">Transcription</keyword>
<dbReference type="FunFam" id="3.30.160.60:FF:000538">
    <property type="entry name" value="zinc finger protein 853"/>
    <property type="match status" value="1"/>
</dbReference>
<feature type="region of interest" description="Disordered" evidence="11">
    <location>
        <begin position="1"/>
        <end position="20"/>
    </location>
</feature>
<keyword evidence="7" id="KW-0238">DNA-binding</keyword>
<proteinExistence type="predicted"/>
<feature type="domain" description="C2H2-type" evidence="12">
    <location>
        <begin position="291"/>
        <end position="318"/>
    </location>
</feature>
<feature type="compositionally biased region" description="Polar residues" evidence="11">
    <location>
        <begin position="106"/>
        <end position="119"/>
    </location>
</feature>
<dbReference type="EMBL" id="JBAMIC010000014">
    <property type="protein sequence ID" value="KAK7096093.1"/>
    <property type="molecule type" value="Genomic_DNA"/>
</dbReference>
<feature type="domain" description="C2H2-type" evidence="12">
    <location>
        <begin position="375"/>
        <end position="402"/>
    </location>
</feature>
<evidence type="ECO:0000256" key="10">
    <source>
        <dbReference type="PROSITE-ProRule" id="PRU00042"/>
    </source>
</evidence>
<evidence type="ECO:0000256" key="5">
    <source>
        <dbReference type="ARBA" id="ARBA00022833"/>
    </source>
</evidence>
<feature type="region of interest" description="Disordered" evidence="11">
    <location>
        <begin position="155"/>
        <end position="219"/>
    </location>
</feature>
<evidence type="ECO:0000256" key="8">
    <source>
        <dbReference type="ARBA" id="ARBA00023163"/>
    </source>
</evidence>
<accession>A0AAN9G5G1</accession>
<sequence length="729" mass="79596">MNPDRGSPAAGRATRRSTRKPHVTLQTFRLDMKGVTFDRWKCIGESQGLCSDTEIASFLMQHYENTLAGFQTVVQCPYCQAALTLTCKCCDPATRRTRARAPNTTVVPASLSSSSTQQPPDADDDDKKDKKTGELVVISDDAKAEERLAEDKAFRISVHARPGGKGRKQNHRLKTSPARLPPPSQTSKQKQATKRPPNSTLSTQHEEEERTVPGPKMLKQKFKAARKLISVSLTEDSDEEPLNSFNQELQETDDDSSKKAESGDDSSKIAESGDDSSKKAERGSTGSPKLHSCGECGATFTRSGGLKVHMRIHTGEKPYKCDQCGVAFNQTVSLIVHKRKHSGERPYICGECGASFPLASTLKQHARIHSGERPFPCAHCHKTFSRSGDLTSHMRVHTGLRPFLCQDCGKRFASSSDLTKHKRTHTGDKPFQCDVCHRRFPFQHRLTAHRRSHTGDRPYLCTVCGAAFARASNLTVHFRLHTGDKPFVCEDCGKRFSDSGNLCKHRRTSHGGKGGKPSKAEEALVTSMNGNGCVNPVLPCTFPQTASAASSLPVSVRNSSLSRSGIGGDETETATASVPSRSRFTGMDQNSVRGVPSSFPSVSDCEKTLPPSRANVFDSGQERNETFNGRLSSHEEDTTQPSVQPSFTVKCEDCPASFTDPSLLAKHSRTHHSGVVDRSFVGVGIVEHHSGAGTAPQYPDVRNNRGSDDQALSMLSLYGSSALNYFYPQ</sequence>
<keyword evidence="3" id="KW-0677">Repeat</keyword>
<evidence type="ECO:0000256" key="6">
    <source>
        <dbReference type="ARBA" id="ARBA00023015"/>
    </source>
</evidence>
<dbReference type="SUPFAM" id="SSF57667">
    <property type="entry name" value="beta-beta-alpha zinc fingers"/>
    <property type="match status" value="4"/>
</dbReference>
<keyword evidence="5" id="KW-0862">Zinc</keyword>
<dbReference type="Pfam" id="PF00096">
    <property type="entry name" value="zf-C2H2"/>
    <property type="match status" value="7"/>
</dbReference>
<dbReference type="FunFam" id="3.30.160.60:FF:000495">
    <property type="entry name" value="zinc finger protein 668"/>
    <property type="match status" value="1"/>
</dbReference>
<feature type="domain" description="C2H2-type" evidence="12">
    <location>
        <begin position="649"/>
        <end position="674"/>
    </location>
</feature>
<dbReference type="InterPro" id="IPR050758">
    <property type="entry name" value="Znf_C2H2-type"/>
</dbReference>
<dbReference type="PANTHER" id="PTHR23234:SF10">
    <property type="entry name" value="RIKEN CDNA 6720489N17 GENE-RELATED"/>
    <property type="match status" value="1"/>
</dbReference>
<dbReference type="Proteomes" id="UP001374579">
    <property type="component" value="Unassembled WGS sequence"/>
</dbReference>
<dbReference type="FunFam" id="3.30.160.60:FF:000902">
    <property type="entry name" value="Zinc finger protein 445"/>
    <property type="match status" value="1"/>
</dbReference>
<comment type="subcellular location">
    <subcellularLocation>
        <location evidence="1">Nucleus</location>
    </subcellularLocation>
</comment>
<keyword evidence="14" id="KW-1185">Reference proteome</keyword>
<dbReference type="AlphaFoldDB" id="A0AAN9G5G1"/>
<dbReference type="PROSITE" id="PS50157">
    <property type="entry name" value="ZINC_FINGER_C2H2_2"/>
    <property type="match status" value="9"/>
</dbReference>
<feature type="domain" description="C2H2-type" evidence="12">
    <location>
        <begin position="403"/>
        <end position="430"/>
    </location>
</feature>
<evidence type="ECO:0000256" key="7">
    <source>
        <dbReference type="ARBA" id="ARBA00023125"/>
    </source>
</evidence>
<keyword evidence="2" id="KW-0479">Metal-binding</keyword>
<gene>
    <name evidence="13" type="ORF">V1264_005437</name>
</gene>
<dbReference type="Pfam" id="PF13912">
    <property type="entry name" value="zf-C2H2_6"/>
    <property type="match status" value="2"/>
</dbReference>
<feature type="compositionally biased region" description="Basic and acidic residues" evidence="11">
    <location>
        <begin position="255"/>
        <end position="268"/>
    </location>
</feature>
<evidence type="ECO:0000259" key="12">
    <source>
        <dbReference type="PROSITE" id="PS50157"/>
    </source>
</evidence>